<sequence>MGLRRSTLRWHPPCAVLARHSWSMSGAAAACRHDNPEAPHLSSSSHVPKSVVGAFYDEFLLYMQHRSSEVRLTHAAKVAMLHCLDTEQASEALEMYEAVCRCGLVGLSARMLGRGGCRTSQTRSTPWRCVAQTYTSLDQLAHRALSRIPHRKFQHSMLTLLMAAELDTPSLPTDHGDDRGAAFSPDGSRGLSAASRDAYAALTAVADETGVSVEAALLSQAGTPSAAEQARIRIQQRLHALHTTHQLRQPLGKDFCLVEMLHLCTPPALGSRGANAAVEVADEIDVGPLRTLSHIVLRHPFTYAQPSAPWARQEMHWEEISSCVRAQGLAPADVSRLTKIEDDVSPYRVYCKNSLMFLARMVPSWDAVLVRRVAQTLVLPATAQSVFPEAYQRWRPAAAQSRRPSSRAAQSTKGAVLGQPTASRCCSTWTDSTTHKLFGEESSDGHASPLWRVEQLVKRRVHHDIVVPDTLYVLQRFQQLKQLARHREVIVTHGVFLDLVAAASLPAHPTRFRARRVLWDVMCATTTAVTGKGSDEGLSGLGKLSVAPVSRRRQPPLQSGFTLLGLQDELALLERCPERFYLSAFSSADSVSDWSLMGQWAPNDSIARVEDIEYGSQTSVVLVAKQLERMIAAHDRGEDFFENNAAAATTSLHVGIDGLVQHILQGRESIASPSISSSRQSTGSLFKNRSRGLWARMPVVVSTTHDSTRAAAFTVGLHMHPPAGVVA</sequence>
<organism evidence="2 3">
    <name type="scientific">Leishmania martiniquensis</name>
    <dbReference type="NCBI Taxonomy" id="1580590"/>
    <lineage>
        <taxon>Eukaryota</taxon>
        <taxon>Discoba</taxon>
        <taxon>Euglenozoa</taxon>
        <taxon>Kinetoplastea</taxon>
        <taxon>Metakinetoplastina</taxon>
        <taxon>Trypanosomatida</taxon>
        <taxon>Trypanosomatidae</taxon>
        <taxon>Leishmaniinae</taxon>
        <taxon>Leishmania</taxon>
    </lineage>
</organism>
<dbReference type="RefSeq" id="XP_067174640.1">
    <property type="nucleotide sequence ID" value="XM_067318535.1"/>
</dbReference>
<dbReference type="GeneID" id="92511047"/>
<reference evidence="3" key="1">
    <citation type="journal article" date="2021" name="Microbiol. Resour. Announc.">
        <title>LGAAP: Leishmaniinae Genome Assembly and Annotation Pipeline.</title>
        <authorList>
            <person name="Almutairi H."/>
            <person name="Urbaniak M.D."/>
            <person name="Bates M.D."/>
            <person name="Jariyapan N."/>
            <person name="Kwakye-Nuako G."/>
            <person name="Thomaz-Soccol V."/>
            <person name="Al-Salem W.S."/>
            <person name="Dillon R.J."/>
            <person name="Bates P.A."/>
            <person name="Gatherer D."/>
        </authorList>
    </citation>
    <scope>NUCLEOTIDE SEQUENCE [LARGE SCALE GENOMIC DNA]</scope>
</reference>
<evidence type="ECO:0000313" key="3">
    <source>
        <dbReference type="Proteomes" id="UP000673552"/>
    </source>
</evidence>
<dbReference type="KEGG" id="lmat:92511047"/>
<proteinExistence type="predicted"/>
<feature type="region of interest" description="Disordered" evidence="1">
    <location>
        <begin position="170"/>
        <end position="189"/>
    </location>
</feature>
<accession>A0A836KC04</accession>
<evidence type="ECO:0000256" key="1">
    <source>
        <dbReference type="SAM" id="MobiDB-lite"/>
    </source>
</evidence>
<keyword evidence="3" id="KW-1185">Reference proteome</keyword>
<dbReference type="EMBL" id="JAFEUZ010000035">
    <property type="protein sequence ID" value="KAG5466732.1"/>
    <property type="molecule type" value="Genomic_DNA"/>
</dbReference>
<dbReference type="OrthoDB" id="273058at2759"/>
<comment type="caution">
    <text evidence="2">The sequence shown here is derived from an EMBL/GenBank/DDBJ whole genome shotgun (WGS) entry which is preliminary data.</text>
</comment>
<evidence type="ECO:0000313" key="2">
    <source>
        <dbReference type="EMBL" id="KAG5466732.1"/>
    </source>
</evidence>
<dbReference type="Proteomes" id="UP000673552">
    <property type="component" value="Unassembled WGS sequence"/>
</dbReference>
<protein>
    <submittedName>
        <fullName evidence="2">Uncharacterized protein</fullName>
    </submittedName>
</protein>
<name>A0A836KC04_9TRYP</name>
<reference evidence="3" key="2">
    <citation type="journal article" date="2021" name="Sci. Data">
        <title>Chromosome-scale genome sequencing, assembly and annotation of six genomes from subfamily Leishmaniinae.</title>
        <authorList>
            <person name="Almutairi H."/>
            <person name="Urbaniak M.D."/>
            <person name="Bates M.D."/>
            <person name="Jariyapan N."/>
            <person name="Kwakye-Nuako G."/>
            <person name="Thomaz Soccol V."/>
            <person name="Al-Salem W.S."/>
            <person name="Dillon R.J."/>
            <person name="Bates P.A."/>
            <person name="Gatherer D."/>
        </authorList>
    </citation>
    <scope>NUCLEOTIDE SEQUENCE [LARGE SCALE GENOMIC DNA]</scope>
</reference>
<dbReference type="AlphaFoldDB" id="A0A836KC04"/>
<dbReference type="PROSITE" id="PS51257">
    <property type="entry name" value="PROKAR_LIPOPROTEIN"/>
    <property type="match status" value="1"/>
</dbReference>
<gene>
    <name evidence="2" type="ORF">LSCM1_00908</name>
</gene>